<dbReference type="Pfam" id="PF04652">
    <property type="entry name" value="Vta1"/>
    <property type="match status" value="1"/>
</dbReference>
<evidence type="ECO:0000259" key="10">
    <source>
        <dbReference type="Pfam" id="PF04652"/>
    </source>
</evidence>
<dbReference type="RefSeq" id="XP_011506448.1">
    <property type="nucleotide sequence ID" value="XM_011508146.1"/>
</dbReference>
<evidence type="ECO:0000256" key="2">
    <source>
        <dbReference type="ARBA" id="ARBA00004496"/>
    </source>
</evidence>
<dbReference type="Pfam" id="PF18097">
    <property type="entry name" value="Vta1_C"/>
    <property type="match status" value="1"/>
</dbReference>
<evidence type="ECO:0000259" key="11">
    <source>
        <dbReference type="Pfam" id="PF18097"/>
    </source>
</evidence>
<reference evidence="13" key="1">
    <citation type="submission" date="2025-08" db="UniProtKB">
        <authorList>
            <consortium name="RefSeq"/>
        </authorList>
    </citation>
    <scope>IDENTIFICATION</scope>
</reference>
<feature type="domain" description="Vta1 C-terminal" evidence="11">
    <location>
        <begin position="263"/>
        <end position="298"/>
    </location>
</feature>
<keyword evidence="12" id="KW-1185">Reference proteome</keyword>
<feature type="compositionally biased region" description="Basic and acidic residues" evidence="9">
    <location>
        <begin position="243"/>
        <end position="255"/>
    </location>
</feature>
<keyword evidence="4" id="KW-0813">Transport</keyword>
<evidence type="ECO:0000256" key="5">
    <source>
        <dbReference type="ARBA" id="ARBA00022490"/>
    </source>
</evidence>
<dbReference type="GO" id="GO:0010008">
    <property type="term" value="C:endosome membrane"/>
    <property type="evidence" value="ECO:0007669"/>
    <property type="project" value="UniProtKB-SubCell"/>
</dbReference>
<keyword evidence="7" id="KW-0653">Protein transport</keyword>
<evidence type="ECO:0000256" key="6">
    <source>
        <dbReference type="ARBA" id="ARBA00022753"/>
    </source>
</evidence>
<keyword evidence="8" id="KW-0472">Membrane</keyword>
<protein>
    <submittedName>
        <fullName evidence="13">Vacuolar protein sorting-associated protein VTA1 homolog</fullName>
    </submittedName>
</protein>
<dbReference type="GO" id="GO:0005771">
    <property type="term" value="C:multivesicular body"/>
    <property type="evidence" value="ECO:0007669"/>
    <property type="project" value="TreeGrafter"/>
</dbReference>
<dbReference type="InterPro" id="IPR023175">
    <property type="entry name" value="Vta1/CALS_N_sf"/>
</dbReference>
<accession>A0AAJ6YY00</accession>
<keyword evidence="6" id="KW-0967">Endosome</keyword>
<evidence type="ECO:0000313" key="12">
    <source>
        <dbReference type="Proteomes" id="UP000695007"/>
    </source>
</evidence>
<dbReference type="KEGG" id="csol:105368954"/>
<dbReference type="GO" id="GO:0032511">
    <property type="term" value="P:late endosome to vacuole transport via multivesicular body sorting pathway"/>
    <property type="evidence" value="ECO:0007669"/>
    <property type="project" value="InterPro"/>
</dbReference>
<feature type="region of interest" description="Disordered" evidence="9">
    <location>
        <begin position="221"/>
        <end position="260"/>
    </location>
</feature>
<dbReference type="GeneID" id="105368954"/>
<evidence type="ECO:0000256" key="3">
    <source>
        <dbReference type="ARBA" id="ARBA00007895"/>
    </source>
</evidence>
<dbReference type="PANTHER" id="PTHR46009:SF1">
    <property type="entry name" value="VACUOLAR PROTEIN SORTING-ASSOCIATED PROTEIN VTA1 HOMOLOG"/>
    <property type="match status" value="1"/>
</dbReference>
<sequence>MSGPDLPETPVLLKSIQPFLKTASEHDKRDPIISYWCRLYALQVGLKLSTKTSEETNFLLKLMDWLEVTKKLYHENEAITNDVAAQAHIENWALKLFLYADKNDRASNFGKNVIQSFYTAGLLYDVLTTFGDLSEEAGQNRKYAKWKAAYIHNCLKNGETPIPGPIKDGNNDSNENDDSLLEFKVQPTPAQPMAPTVPMQPLLGINSKPLINIGSFDFPSVPEPHPYNPAPTPTDPGTNYKISYEDKTSSSKSEENVELSIEQSGKAQKYIKWAGSALNYDDVPTAILNLRKALHLLTTGEDPV</sequence>
<organism evidence="12 13">
    <name type="scientific">Ceratosolen solmsi marchali</name>
    <dbReference type="NCBI Taxonomy" id="326594"/>
    <lineage>
        <taxon>Eukaryota</taxon>
        <taxon>Metazoa</taxon>
        <taxon>Ecdysozoa</taxon>
        <taxon>Arthropoda</taxon>
        <taxon>Hexapoda</taxon>
        <taxon>Insecta</taxon>
        <taxon>Pterygota</taxon>
        <taxon>Neoptera</taxon>
        <taxon>Endopterygota</taxon>
        <taxon>Hymenoptera</taxon>
        <taxon>Apocrita</taxon>
        <taxon>Proctotrupomorpha</taxon>
        <taxon>Chalcidoidea</taxon>
        <taxon>Agaonidae</taxon>
        <taxon>Agaoninae</taxon>
        <taxon>Ceratosolen</taxon>
    </lineage>
</organism>
<dbReference type="PANTHER" id="PTHR46009">
    <property type="entry name" value="VACUOLAR PROTEIN SORTING-ASSOCIATED PROTEIN VTA1 HOMOLOG"/>
    <property type="match status" value="1"/>
</dbReference>
<gene>
    <name evidence="13" type="primary">LOC105368954</name>
</gene>
<evidence type="ECO:0000256" key="8">
    <source>
        <dbReference type="ARBA" id="ARBA00023136"/>
    </source>
</evidence>
<dbReference type="InterPro" id="IPR041212">
    <property type="entry name" value="Vta1_C"/>
</dbReference>
<dbReference type="InterPro" id="IPR044538">
    <property type="entry name" value="Vta1-like"/>
</dbReference>
<keyword evidence="5" id="KW-0963">Cytoplasm</keyword>
<dbReference type="Gene3D" id="1.25.40.270">
    <property type="entry name" value="Vacuolar protein sorting-associated protein vta1"/>
    <property type="match status" value="1"/>
</dbReference>
<dbReference type="Gene3D" id="1.20.5.420">
    <property type="entry name" value="Immunoglobulin FC, subunit C"/>
    <property type="match status" value="1"/>
</dbReference>
<evidence type="ECO:0000256" key="7">
    <source>
        <dbReference type="ARBA" id="ARBA00022927"/>
    </source>
</evidence>
<dbReference type="AlphaFoldDB" id="A0AAJ6YY00"/>
<dbReference type="CTD" id="51534"/>
<proteinExistence type="inferred from homology"/>
<dbReference type="GO" id="GO:0015031">
    <property type="term" value="P:protein transport"/>
    <property type="evidence" value="ECO:0007669"/>
    <property type="project" value="UniProtKB-KW"/>
</dbReference>
<evidence type="ECO:0000256" key="4">
    <source>
        <dbReference type="ARBA" id="ARBA00022448"/>
    </source>
</evidence>
<evidence type="ECO:0000313" key="13">
    <source>
        <dbReference type="RefSeq" id="XP_011506448.1"/>
    </source>
</evidence>
<feature type="compositionally biased region" description="Pro residues" evidence="9">
    <location>
        <begin position="221"/>
        <end position="234"/>
    </location>
</feature>
<evidence type="ECO:0000256" key="1">
    <source>
        <dbReference type="ARBA" id="ARBA00004481"/>
    </source>
</evidence>
<feature type="domain" description="Vta1/callose synthase N-terminal" evidence="10">
    <location>
        <begin position="15"/>
        <end position="157"/>
    </location>
</feature>
<comment type="subcellular location">
    <subcellularLocation>
        <location evidence="2">Cytoplasm</location>
    </subcellularLocation>
    <subcellularLocation>
        <location evidence="1">Endosome membrane</location>
        <topology evidence="1">Peripheral membrane protein</topology>
    </subcellularLocation>
</comment>
<evidence type="ECO:0000256" key="9">
    <source>
        <dbReference type="SAM" id="MobiDB-lite"/>
    </source>
</evidence>
<dbReference type="Proteomes" id="UP000695007">
    <property type="component" value="Unplaced"/>
</dbReference>
<dbReference type="InterPro" id="IPR039431">
    <property type="entry name" value="Vta1/CALS_N"/>
</dbReference>
<comment type="similarity">
    <text evidence="3">Belongs to the VTA1 family.</text>
</comment>
<name>A0AAJ6YY00_9HYME</name>